<dbReference type="GO" id="GO:0000981">
    <property type="term" value="F:DNA-binding transcription factor activity, RNA polymerase II-specific"/>
    <property type="evidence" value="ECO:0007669"/>
    <property type="project" value="TreeGrafter"/>
</dbReference>
<dbReference type="SUPFAM" id="SSF144232">
    <property type="entry name" value="HIT/MYND zinc finger-like"/>
    <property type="match status" value="1"/>
</dbReference>
<dbReference type="InterPro" id="IPR002893">
    <property type="entry name" value="Znf_MYND"/>
</dbReference>
<dbReference type="PROSITE" id="PS50865">
    <property type="entry name" value="ZF_MYND_2"/>
    <property type="match status" value="1"/>
</dbReference>
<dbReference type="InParanoid" id="A0A3N4M0I4"/>
<dbReference type="GO" id="GO:0008270">
    <property type="term" value="F:zinc ion binding"/>
    <property type="evidence" value="ECO:0007669"/>
    <property type="project" value="UniProtKB-KW"/>
</dbReference>
<dbReference type="InterPro" id="IPR024119">
    <property type="entry name" value="TF_DEAF-1"/>
</dbReference>
<dbReference type="Pfam" id="PF14737">
    <property type="entry name" value="DUF4470"/>
    <property type="match status" value="1"/>
</dbReference>
<evidence type="ECO:0000256" key="4">
    <source>
        <dbReference type="PROSITE-ProRule" id="PRU00134"/>
    </source>
</evidence>
<dbReference type="OrthoDB" id="432970at2759"/>
<keyword evidence="1" id="KW-0479">Metal-binding</keyword>
<evidence type="ECO:0000256" key="1">
    <source>
        <dbReference type="ARBA" id="ARBA00022723"/>
    </source>
</evidence>
<organism evidence="6 7">
    <name type="scientific">Terfezia boudieri ATCC MYA-4762</name>
    <dbReference type="NCBI Taxonomy" id="1051890"/>
    <lineage>
        <taxon>Eukaryota</taxon>
        <taxon>Fungi</taxon>
        <taxon>Dikarya</taxon>
        <taxon>Ascomycota</taxon>
        <taxon>Pezizomycotina</taxon>
        <taxon>Pezizomycetes</taxon>
        <taxon>Pezizales</taxon>
        <taxon>Pezizaceae</taxon>
        <taxon>Terfezia</taxon>
    </lineage>
</organism>
<dbReference type="InterPro" id="IPR027974">
    <property type="entry name" value="DUF4470"/>
</dbReference>
<evidence type="ECO:0000259" key="5">
    <source>
        <dbReference type="PROSITE" id="PS50865"/>
    </source>
</evidence>
<gene>
    <name evidence="6" type="ORF">L211DRAFT_818299</name>
</gene>
<feature type="domain" description="MYND-type" evidence="5">
    <location>
        <begin position="1160"/>
        <end position="1210"/>
    </location>
</feature>
<evidence type="ECO:0000256" key="3">
    <source>
        <dbReference type="ARBA" id="ARBA00022833"/>
    </source>
</evidence>
<reference evidence="6 7" key="1">
    <citation type="journal article" date="2018" name="Nat. Ecol. Evol.">
        <title>Pezizomycetes genomes reveal the molecular basis of ectomycorrhizal truffle lifestyle.</title>
        <authorList>
            <person name="Murat C."/>
            <person name="Payen T."/>
            <person name="Noel B."/>
            <person name="Kuo A."/>
            <person name="Morin E."/>
            <person name="Chen J."/>
            <person name="Kohler A."/>
            <person name="Krizsan K."/>
            <person name="Balestrini R."/>
            <person name="Da Silva C."/>
            <person name="Montanini B."/>
            <person name="Hainaut M."/>
            <person name="Levati E."/>
            <person name="Barry K.W."/>
            <person name="Belfiori B."/>
            <person name="Cichocki N."/>
            <person name="Clum A."/>
            <person name="Dockter R.B."/>
            <person name="Fauchery L."/>
            <person name="Guy J."/>
            <person name="Iotti M."/>
            <person name="Le Tacon F."/>
            <person name="Lindquist E.A."/>
            <person name="Lipzen A."/>
            <person name="Malagnac F."/>
            <person name="Mello A."/>
            <person name="Molinier V."/>
            <person name="Miyauchi S."/>
            <person name="Poulain J."/>
            <person name="Riccioni C."/>
            <person name="Rubini A."/>
            <person name="Sitrit Y."/>
            <person name="Splivallo R."/>
            <person name="Traeger S."/>
            <person name="Wang M."/>
            <person name="Zifcakova L."/>
            <person name="Wipf D."/>
            <person name="Zambonelli A."/>
            <person name="Paolocci F."/>
            <person name="Nowrousian M."/>
            <person name="Ottonello S."/>
            <person name="Baldrian P."/>
            <person name="Spatafora J.W."/>
            <person name="Henrissat B."/>
            <person name="Nagy L.G."/>
            <person name="Aury J.M."/>
            <person name="Wincker P."/>
            <person name="Grigoriev I.V."/>
            <person name="Bonfante P."/>
            <person name="Martin F.M."/>
        </authorList>
    </citation>
    <scope>NUCLEOTIDE SEQUENCE [LARGE SCALE GENOMIC DNA]</scope>
    <source>
        <strain evidence="6 7">ATCC MYA-4762</strain>
    </source>
</reference>
<keyword evidence="2 4" id="KW-0863">Zinc-finger</keyword>
<name>A0A3N4M0I4_9PEZI</name>
<dbReference type="GO" id="GO:0005634">
    <property type="term" value="C:nucleus"/>
    <property type="evidence" value="ECO:0007669"/>
    <property type="project" value="TreeGrafter"/>
</dbReference>
<accession>A0A3N4M0I4</accession>
<dbReference type="Proteomes" id="UP000267821">
    <property type="component" value="Unassembled WGS sequence"/>
</dbReference>
<protein>
    <recommendedName>
        <fullName evidence="5">MYND-type domain-containing protein</fullName>
    </recommendedName>
</protein>
<evidence type="ECO:0000256" key="2">
    <source>
        <dbReference type="ARBA" id="ARBA00022771"/>
    </source>
</evidence>
<keyword evidence="3" id="KW-0862">Zinc</keyword>
<dbReference type="Pfam" id="PF01753">
    <property type="entry name" value="zf-MYND"/>
    <property type="match status" value="1"/>
</dbReference>
<dbReference type="EMBL" id="ML121529">
    <property type="protein sequence ID" value="RPB28537.1"/>
    <property type="molecule type" value="Genomic_DNA"/>
</dbReference>
<dbReference type="AlphaFoldDB" id="A0A3N4M0I4"/>
<proteinExistence type="predicted"/>
<keyword evidence="7" id="KW-1185">Reference proteome</keyword>
<dbReference type="PANTHER" id="PTHR10237:SF14">
    <property type="entry name" value="MYND-TYPE DOMAIN-CONTAINING PROTEIN"/>
    <property type="match status" value="1"/>
</dbReference>
<sequence>MLHPAYINLNYFFYPTGTTPATCLTQDLPPERPANILVLNCGDPRNILFTLYNSDPDCSRVVDFTCCESEPAVLARNVLLFSLIIDDRNTGQDNSNLHWNIFYHLLLDEPSLQLLQRQSKKLLEISMDETLWRHSGYGNVLRMVSKDTLQQLRNFWTKYADTANYSEGQMKSYEAQYKEGWERIRRNYVGTTRVISGCRTAGPLWMESTRASDLSLKRYWKTGVAGGDEGDLTCAKHANPAFAFSSAPHGAFSVHYGTDPLLGFHSVTSYTNVVTASKAPTPEEPEGQVNRVVLSAKAQFSSWCESFKAHTAANLVSIRFFCGEATSFCLALQERNAMEILRDFAFGFGQPWRTTLLKLDGSDYDGPASPSAPLTFDVIDTAGLSDQIGLLSILVCTAPLLIKKPSSVIYTETLLHSSEEETSELSKILFGDLTTVTVLLNLAPLGHLTAIASQASFHEAGILLSGSSPNSRDSLLHTRIPWKEPVLGDPLAAKYLLSSKCVFADTELAALLSDIYLRMFSHEANSPLTYPETGFTRSTSGPKHFTRATFAAFLRYVKGRAICNWAKVLDAMIVKICSYKSAELEPNGIQDLFLHSYLFGVSEDLRGRRKGHSILSGLPEITCIVLTVPRKTLTLFTRMNRRDMGMLAFCASVRSQDAHHTFASVQPIFGKAALSKDRRSFTIQEDLRGWTGISDMVVSFWVPSHILYSETESSLKVCLELVNASQAISIFSIALGPQLTIFEASLSDSAHVTVCTERSGIKSRVIPEELVPLVEQVIPPSYAGLRVGQVGVTLSSMNEIDKFKVRLDYHNGGKEHAALKLGSSVDIKQDSPCTVLLGISGCKKHRLAFPYPVNTLVHTLRVSRKAAWIELLVSPSVATDIAGYSLHTLPVINDNACYLVWNIPYIPLNTLPVLDTSRTNNFDRWVNQHVSNMWSDRERKIRNDGEQMDVKMELKESIQTIFLQAAGLGPSGKPERVFSLCAPEHGGNHMLIFVADLRLDLSSQTAVVDAYVLPLTEEVIARYPRRISRIYRDGIVNIRIGEGELTGWKDMMPAIAERCRTWKHTPACEYRVSGIPVSIAMGQSPLCSCGLGVVGDEFVKQKEWEPFRKHVTRIALSPLFAVSYIERTTTGMVKGLNFFLDAQELTTRESFTNLVQDNVCQNCGLEAGGAVGLAVGSPVVMLTKCNRCKTAMYCSQACQKQDWKKHRAECL</sequence>
<dbReference type="PANTHER" id="PTHR10237">
    <property type="entry name" value="DEFORMED EPIDERMAL AUTOREGULATORY FACTOR 1 HOMOLOG SUPPRESSIN"/>
    <property type="match status" value="1"/>
</dbReference>
<evidence type="ECO:0000313" key="7">
    <source>
        <dbReference type="Proteomes" id="UP000267821"/>
    </source>
</evidence>
<evidence type="ECO:0000313" key="6">
    <source>
        <dbReference type="EMBL" id="RPB28537.1"/>
    </source>
</evidence>
<dbReference type="Gene3D" id="6.10.140.2220">
    <property type="match status" value="1"/>
</dbReference>
<dbReference type="STRING" id="1051890.A0A3N4M0I4"/>